<reference evidence="3 4" key="1">
    <citation type="submission" date="2019-09" db="EMBL/GenBank/DDBJ databases">
        <title>The complete genome of Methanoplanus sp. FWC-SCC4.</title>
        <authorList>
            <person name="Chen S.-C."/>
            <person name="Zhou Y.-Z."/>
            <person name="Lai M.-C."/>
        </authorList>
    </citation>
    <scope>NUCLEOTIDE SEQUENCE [LARGE SCALE GENOMIC DNA]</scope>
    <source>
        <strain evidence="3 4">FWC-SCC4</strain>
    </source>
</reference>
<proteinExistence type="predicted"/>
<feature type="transmembrane region" description="Helical" evidence="1">
    <location>
        <begin position="266"/>
        <end position="289"/>
    </location>
</feature>
<sequence>MTAANFFSQFRDYGRFFTVERTLILIFIIGILFRFLFLDLKLLHHDESIHSWFAWNLLTKGEYVYDPVYHGPFLYYVTAGIFGIFGASDFTGRILPALFGSLLVGLVYPVYRLGYLNKRQTVFAALFLAISPDLIYFSRFLRNDIFVVFFTLLLLVALLYYIERKELKYALLAGVAAGLGLAAKENMPIVFLIFGSYLLYLIYTGRFTLPKTWIRDFVLSVFLMGGILALFYSSFGAHPEILIEGPVNAISHWTAMHNQQRLGGPAYFYIILFLLYELPVLLLGIAGVYDFIRCKKQGISVACETAKSEYSDTGMNTGKSAETASSLTTFDKNREFTRFCIYWMILSLLVYAYLGEKVPWLILHQLVPMIFVAVYNFEKWKVWLSAAGIIFLLLMTAHVAFTPADISEPIVQVQNSEDLRFVMEIIDSADRVAISNEVRWPFVWYYINDYPDKVSYYPEGYDAARGPEDYDVIILYDVEKVDKIPGFEKYSFKKSYWISVYDLIKTPWQKGNMLDSGYRQLIFSDIKSLIGYYFTRDAKTGSINLDVFVKSQ</sequence>
<feature type="transmembrane region" description="Helical" evidence="1">
    <location>
        <begin position="217"/>
        <end position="235"/>
    </location>
</feature>
<feature type="transmembrane region" description="Helical" evidence="1">
    <location>
        <begin position="94"/>
        <end position="111"/>
    </location>
</feature>
<keyword evidence="4" id="KW-1185">Reference proteome</keyword>
<feature type="transmembrane region" description="Helical" evidence="1">
    <location>
        <begin position="145"/>
        <end position="162"/>
    </location>
</feature>
<dbReference type="Pfam" id="PF13231">
    <property type="entry name" value="PMT_2"/>
    <property type="match status" value="1"/>
</dbReference>
<feature type="transmembrane region" description="Helical" evidence="1">
    <location>
        <begin position="189"/>
        <end position="205"/>
    </location>
</feature>
<dbReference type="PANTHER" id="PTHR41710:SF2">
    <property type="entry name" value="GLYCOSYL TRANSFERASE FAMILY 39_83 DOMAIN-CONTAINING PROTEIN"/>
    <property type="match status" value="1"/>
</dbReference>
<dbReference type="KEGG" id="mefw:F1737_07600"/>
<keyword evidence="1" id="KW-1133">Transmembrane helix</keyword>
<feature type="transmembrane region" description="Helical" evidence="1">
    <location>
        <begin position="336"/>
        <end position="354"/>
    </location>
</feature>
<accession>A0AA97FFM2</accession>
<dbReference type="Proteomes" id="UP001301797">
    <property type="component" value="Chromosome"/>
</dbReference>
<feature type="transmembrane region" description="Helical" evidence="1">
    <location>
        <begin position="360"/>
        <end position="377"/>
    </location>
</feature>
<feature type="transmembrane region" description="Helical" evidence="1">
    <location>
        <begin position="123"/>
        <end position="139"/>
    </location>
</feature>
<evidence type="ECO:0000313" key="3">
    <source>
        <dbReference type="EMBL" id="WOF16566.1"/>
    </source>
</evidence>
<dbReference type="PANTHER" id="PTHR41710">
    <property type="entry name" value="GLYCOSYL TRANSFERASE, FAMILY 39"/>
    <property type="match status" value="1"/>
</dbReference>
<dbReference type="EMBL" id="CP043875">
    <property type="protein sequence ID" value="WOF16566.1"/>
    <property type="molecule type" value="Genomic_DNA"/>
</dbReference>
<dbReference type="NCBIfam" id="TIGR03663">
    <property type="entry name" value="flippase activity-associated protein Agl23"/>
    <property type="match status" value="1"/>
</dbReference>
<protein>
    <submittedName>
        <fullName evidence="3">TIGR03663 family protein</fullName>
    </submittedName>
</protein>
<keyword evidence="1" id="KW-0472">Membrane</keyword>
<organism evidence="3 4">
    <name type="scientific">Methanochimaera problematica</name>
    <dbReference type="NCBI Taxonomy" id="2609417"/>
    <lineage>
        <taxon>Archaea</taxon>
        <taxon>Methanobacteriati</taxon>
        <taxon>Methanobacteriota</taxon>
        <taxon>Stenosarchaea group</taxon>
        <taxon>Methanomicrobia</taxon>
        <taxon>Methanomicrobiales</taxon>
        <taxon>Methanomicrobiaceae</taxon>
        <taxon>Methanochimaera</taxon>
    </lineage>
</organism>
<feature type="domain" description="Glycosyltransferase RgtA/B/C/D-like" evidence="2">
    <location>
        <begin position="70"/>
        <end position="215"/>
    </location>
</feature>
<evidence type="ECO:0000256" key="1">
    <source>
        <dbReference type="SAM" id="Phobius"/>
    </source>
</evidence>
<dbReference type="AlphaFoldDB" id="A0AA97FFM2"/>
<feature type="transmembrane region" description="Helical" evidence="1">
    <location>
        <begin position="64"/>
        <end position="88"/>
    </location>
</feature>
<evidence type="ECO:0000259" key="2">
    <source>
        <dbReference type="Pfam" id="PF13231"/>
    </source>
</evidence>
<dbReference type="InterPro" id="IPR038731">
    <property type="entry name" value="RgtA/B/C-like"/>
</dbReference>
<name>A0AA97FFM2_9EURY</name>
<dbReference type="InterPro" id="IPR019962">
    <property type="entry name" value="CHP03663"/>
</dbReference>
<feature type="transmembrane region" description="Helical" evidence="1">
    <location>
        <begin position="23"/>
        <end position="43"/>
    </location>
</feature>
<feature type="transmembrane region" description="Helical" evidence="1">
    <location>
        <begin position="382"/>
        <end position="401"/>
    </location>
</feature>
<gene>
    <name evidence="3" type="ORF">F1737_07600</name>
</gene>
<evidence type="ECO:0000313" key="4">
    <source>
        <dbReference type="Proteomes" id="UP001301797"/>
    </source>
</evidence>
<keyword evidence="1" id="KW-0812">Transmembrane</keyword>